<evidence type="ECO:0000313" key="4">
    <source>
        <dbReference type="Proteomes" id="UP000800200"/>
    </source>
</evidence>
<dbReference type="OrthoDB" id="3799173at2759"/>
<keyword evidence="4" id="KW-1185">Reference proteome</keyword>
<feature type="transmembrane region" description="Helical" evidence="2">
    <location>
        <begin position="124"/>
        <end position="151"/>
    </location>
</feature>
<evidence type="ECO:0000256" key="1">
    <source>
        <dbReference type="SAM" id="MobiDB-lite"/>
    </source>
</evidence>
<keyword evidence="2" id="KW-0472">Membrane</keyword>
<dbReference type="Proteomes" id="UP000800200">
    <property type="component" value="Unassembled WGS sequence"/>
</dbReference>
<name>A0A6A6ELN3_9PEZI</name>
<keyword evidence="2" id="KW-0812">Transmembrane</keyword>
<feature type="compositionally biased region" description="Acidic residues" evidence="1">
    <location>
        <begin position="78"/>
        <end position="88"/>
    </location>
</feature>
<proteinExistence type="predicted"/>
<feature type="region of interest" description="Disordered" evidence="1">
    <location>
        <begin position="1"/>
        <end position="114"/>
    </location>
</feature>
<gene>
    <name evidence="3" type="ORF">K469DRAFT_392993</name>
</gene>
<accession>A0A6A6ELN3</accession>
<protein>
    <submittedName>
        <fullName evidence="3">Uncharacterized protein</fullName>
    </submittedName>
</protein>
<sequence length="230" mass="25186">MELSHNSKPSTDTTDNASAEPPSPAPTYRSTFHTTKDYAFAPNHTSGANEKSSRMDYAITPNHTSHRKEKFSSKAKDEEDFNPVEEPFDTTHPLYIPPAPAPAAEPTPDLPARRSTRRIPPFRILLPWTLFAIFFLTTLWYTSIAFGIRLFHSLSPSPPQQPINIVINPPAHGTPSVVISTATPTSKPPVPGNGVDPDLGTNTMTSKPSETPKTSEGPKSTLVTVMKRVF</sequence>
<feature type="region of interest" description="Disordered" evidence="1">
    <location>
        <begin position="182"/>
        <end position="220"/>
    </location>
</feature>
<feature type="compositionally biased region" description="Pro residues" evidence="1">
    <location>
        <begin position="95"/>
        <end position="109"/>
    </location>
</feature>
<dbReference type="EMBL" id="ML994618">
    <property type="protein sequence ID" value="KAF2190806.1"/>
    <property type="molecule type" value="Genomic_DNA"/>
</dbReference>
<reference evidence="3" key="1">
    <citation type="journal article" date="2020" name="Stud. Mycol.">
        <title>101 Dothideomycetes genomes: a test case for predicting lifestyles and emergence of pathogens.</title>
        <authorList>
            <person name="Haridas S."/>
            <person name="Albert R."/>
            <person name="Binder M."/>
            <person name="Bloem J."/>
            <person name="Labutti K."/>
            <person name="Salamov A."/>
            <person name="Andreopoulos B."/>
            <person name="Baker S."/>
            <person name="Barry K."/>
            <person name="Bills G."/>
            <person name="Bluhm B."/>
            <person name="Cannon C."/>
            <person name="Castanera R."/>
            <person name="Culley D."/>
            <person name="Daum C."/>
            <person name="Ezra D."/>
            <person name="Gonzalez J."/>
            <person name="Henrissat B."/>
            <person name="Kuo A."/>
            <person name="Liang C."/>
            <person name="Lipzen A."/>
            <person name="Lutzoni F."/>
            <person name="Magnuson J."/>
            <person name="Mondo S."/>
            <person name="Nolan M."/>
            <person name="Ohm R."/>
            <person name="Pangilinan J."/>
            <person name="Park H.-J."/>
            <person name="Ramirez L."/>
            <person name="Alfaro M."/>
            <person name="Sun H."/>
            <person name="Tritt A."/>
            <person name="Yoshinaga Y."/>
            <person name="Zwiers L.-H."/>
            <person name="Turgeon B."/>
            <person name="Goodwin S."/>
            <person name="Spatafora J."/>
            <person name="Crous P."/>
            <person name="Grigoriev I."/>
        </authorList>
    </citation>
    <scope>NUCLEOTIDE SEQUENCE</scope>
    <source>
        <strain evidence="3">CBS 207.26</strain>
    </source>
</reference>
<evidence type="ECO:0000256" key="2">
    <source>
        <dbReference type="SAM" id="Phobius"/>
    </source>
</evidence>
<feature type="compositionally biased region" description="Polar residues" evidence="1">
    <location>
        <begin position="1"/>
        <end position="17"/>
    </location>
</feature>
<organism evidence="3 4">
    <name type="scientific">Zopfia rhizophila CBS 207.26</name>
    <dbReference type="NCBI Taxonomy" id="1314779"/>
    <lineage>
        <taxon>Eukaryota</taxon>
        <taxon>Fungi</taxon>
        <taxon>Dikarya</taxon>
        <taxon>Ascomycota</taxon>
        <taxon>Pezizomycotina</taxon>
        <taxon>Dothideomycetes</taxon>
        <taxon>Dothideomycetes incertae sedis</taxon>
        <taxon>Zopfiaceae</taxon>
        <taxon>Zopfia</taxon>
    </lineage>
</organism>
<keyword evidence="2" id="KW-1133">Transmembrane helix</keyword>
<evidence type="ECO:0000313" key="3">
    <source>
        <dbReference type="EMBL" id="KAF2190806.1"/>
    </source>
</evidence>
<dbReference type="AlphaFoldDB" id="A0A6A6ELN3"/>
<feature type="compositionally biased region" description="Polar residues" evidence="1">
    <location>
        <begin position="200"/>
        <end position="220"/>
    </location>
</feature>